<accession>A0AAD9K2Y9</accession>
<organism evidence="1 2">
    <name type="scientific">Paralvinella palmiformis</name>
    <dbReference type="NCBI Taxonomy" id="53620"/>
    <lineage>
        <taxon>Eukaryota</taxon>
        <taxon>Metazoa</taxon>
        <taxon>Spiralia</taxon>
        <taxon>Lophotrochozoa</taxon>
        <taxon>Annelida</taxon>
        <taxon>Polychaeta</taxon>
        <taxon>Sedentaria</taxon>
        <taxon>Canalipalpata</taxon>
        <taxon>Terebellida</taxon>
        <taxon>Terebelliformia</taxon>
        <taxon>Alvinellidae</taxon>
        <taxon>Paralvinella</taxon>
    </lineage>
</organism>
<name>A0AAD9K2Y9_9ANNE</name>
<gene>
    <name evidence="1" type="ORF">LSH36_71g02025</name>
</gene>
<evidence type="ECO:0000313" key="1">
    <source>
        <dbReference type="EMBL" id="KAK2163969.1"/>
    </source>
</evidence>
<proteinExistence type="predicted"/>
<dbReference type="Proteomes" id="UP001208570">
    <property type="component" value="Unassembled WGS sequence"/>
</dbReference>
<comment type="caution">
    <text evidence="1">The sequence shown here is derived from an EMBL/GenBank/DDBJ whole genome shotgun (WGS) entry which is preliminary data.</text>
</comment>
<keyword evidence="2" id="KW-1185">Reference proteome</keyword>
<sequence length="84" mass="8977">MNWLERSLNVSFTVKHVSSAVAITGCSGVKYGLGEAKLSWFLTPRQNIVGGIANSENLPVNGQFCSVDITQSSHPGVHKFGADD</sequence>
<dbReference type="PROSITE" id="PS51257">
    <property type="entry name" value="PROKAR_LIPOPROTEIN"/>
    <property type="match status" value="1"/>
</dbReference>
<dbReference type="AlphaFoldDB" id="A0AAD9K2Y9"/>
<dbReference type="EMBL" id="JAODUP010000071">
    <property type="protein sequence ID" value="KAK2163969.1"/>
    <property type="molecule type" value="Genomic_DNA"/>
</dbReference>
<evidence type="ECO:0000313" key="2">
    <source>
        <dbReference type="Proteomes" id="UP001208570"/>
    </source>
</evidence>
<protein>
    <submittedName>
        <fullName evidence="1">Uncharacterized protein</fullName>
    </submittedName>
</protein>
<reference evidence="1" key="1">
    <citation type="journal article" date="2023" name="Mol. Biol. Evol.">
        <title>Third-Generation Sequencing Reveals the Adaptive Role of the Epigenome in Three Deep-Sea Polychaetes.</title>
        <authorList>
            <person name="Perez M."/>
            <person name="Aroh O."/>
            <person name="Sun Y."/>
            <person name="Lan Y."/>
            <person name="Juniper S.K."/>
            <person name="Young C.R."/>
            <person name="Angers B."/>
            <person name="Qian P.Y."/>
        </authorList>
    </citation>
    <scope>NUCLEOTIDE SEQUENCE</scope>
    <source>
        <strain evidence="1">P08H-3</strain>
    </source>
</reference>